<dbReference type="Proteomes" id="UP001465153">
    <property type="component" value="Unassembled WGS sequence"/>
</dbReference>
<evidence type="ECO:0000256" key="1">
    <source>
        <dbReference type="ARBA" id="ARBA00022490"/>
    </source>
</evidence>
<protein>
    <recommendedName>
        <fullName evidence="3">Sulfur carrier protein FdhD</fullName>
    </recommendedName>
</protein>
<dbReference type="SUPFAM" id="SSF53927">
    <property type="entry name" value="Cytidine deaminase-like"/>
    <property type="match status" value="1"/>
</dbReference>
<comment type="subcellular location">
    <subcellularLocation>
        <location evidence="3">Cytoplasm</location>
    </subcellularLocation>
</comment>
<comment type="similarity">
    <text evidence="3">Belongs to the FdhD family.</text>
</comment>
<comment type="caution">
    <text evidence="4">The sequence shown here is derived from an EMBL/GenBank/DDBJ whole genome shotgun (WGS) entry which is preliminary data.</text>
</comment>
<organism evidence="4 5">
    <name type="scientific">Sessilibacter corallicola</name>
    <dbReference type="NCBI Taxonomy" id="2904075"/>
    <lineage>
        <taxon>Bacteria</taxon>
        <taxon>Pseudomonadati</taxon>
        <taxon>Pseudomonadota</taxon>
        <taxon>Gammaproteobacteria</taxon>
        <taxon>Cellvibrionales</taxon>
        <taxon>Cellvibrionaceae</taxon>
        <taxon>Sessilibacter</taxon>
    </lineage>
</organism>
<dbReference type="NCBIfam" id="TIGR00129">
    <property type="entry name" value="fdhD_narQ"/>
    <property type="match status" value="1"/>
</dbReference>
<dbReference type="HAMAP" id="MF_00187">
    <property type="entry name" value="FdhD"/>
    <property type="match status" value="1"/>
</dbReference>
<evidence type="ECO:0000256" key="2">
    <source>
        <dbReference type="ARBA" id="ARBA00023150"/>
    </source>
</evidence>
<keyword evidence="5" id="KW-1185">Reference proteome</keyword>
<dbReference type="InterPro" id="IPR016193">
    <property type="entry name" value="Cytidine_deaminase-like"/>
</dbReference>
<dbReference type="EMBL" id="BAABWN010000011">
    <property type="protein sequence ID" value="GAA6169323.1"/>
    <property type="molecule type" value="Genomic_DNA"/>
</dbReference>
<dbReference type="PANTHER" id="PTHR30592:SF1">
    <property type="entry name" value="SULFUR CARRIER PROTEIN FDHD"/>
    <property type="match status" value="1"/>
</dbReference>
<keyword evidence="1 3" id="KW-0963">Cytoplasm</keyword>
<keyword evidence="2 3" id="KW-0501">Molybdenum cofactor biosynthesis</keyword>
<dbReference type="Gene3D" id="3.40.140.10">
    <property type="entry name" value="Cytidine Deaminase, domain 2"/>
    <property type="match status" value="1"/>
</dbReference>
<dbReference type="Pfam" id="PF02634">
    <property type="entry name" value="FdhD-NarQ"/>
    <property type="match status" value="1"/>
</dbReference>
<dbReference type="Gene3D" id="3.10.20.10">
    <property type="match status" value="1"/>
</dbReference>
<sequence>MSQNFNESERITITRWNERDGSHQTADYLAQESPIALVFNGISHAVMMMTPSNIEQFVVGFSLTEGIIDHVEQIYDVEVKPVDIDGITGFEVMVEIASSIDWRLKQQKRVLSGRTGCGLCGTDSLEHAMRPVSQVKQSVVIQPEIINNALAQLQDSQMLQQQTGAVHAAAWFSVAGELQQIYEDVGRHNALDKLIGHMAQKKIDPSDGFLLMSSRGSYEIIHKAAAAGIGNVVTISAPTALARKLAEAAGIKLVGFARPGRHAEY</sequence>
<dbReference type="PIRSF" id="PIRSF015626">
    <property type="entry name" value="FdhD"/>
    <property type="match status" value="1"/>
</dbReference>
<evidence type="ECO:0000313" key="4">
    <source>
        <dbReference type="EMBL" id="GAA6169323.1"/>
    </source>
</evidence>
<comment type="function">
    <text evidence="3">Required for formate dehydrogenase (FDH) activity. Acts as a sulfur carrier protein that transfers sulfur from IscS to the molybdenum cofactor prior to its insertion into FDH.</text>
</comment>
<evidence type="ECO:0000256" key="3">
    <source>
        <dbReference type="HAMAP-Rule" id="MF_00187"/>
    </source>
</evidence>
<name>A0ABQ0ACE2_9GAMM</name>
<reference evidence="4 5" key="1">
    <citation type="submission" date="2024-04" db="EMBL/GenBank/DDBJ databases">
        <title>Draft genome sequence of Sessilibacter corallicola NBRC 116591.</title>
        <authorList>
            <person name="Miyakawa T."/>
            <person name="Kusuya Y."/>
            <person name="Miura T."/>
        </authorList>
    </citation>
    <scope>NUCLEOTIDE SEQUENCE [LARGE SCALE GENOMIC DNA]</scope>
    <source>
        <strain evidence="4 5">KU-00831-HH</strain>
    </source>
</reference>
<accession>A0ABQ0ACE2</accession>
<dbReference type="PANTHER" id="PTHR30592">
    <property type="entry name" value="FORMATE DEHYDROGENASE"/>
    <property type="match status" value="1"/>
</dbReference>
<proteinExistence type="inferred from homology"/>
<gene>
    <name evidence="3 4" type="primary">fdhD</name>
    <name evidence="4" type="ORF">NBRC116591_31340</name>
</gene>
<feature type="active site" description="Cysteine persulfide intermediate" evidence="3">
    <location>
        <position position="117"/>
    </location>
</feature>
<evidence type="ECO:0000313" key="5">
    <source>
        <dbReference type="Proteomes" id="UP001465153"/>
    </source>
</evidence>
<dbReference type="RefSeq" id="WP_353303867.1">
    <property type="nucleotide sequence ID" value="NZ_BAABWN010000011.1"/>
</dbReference>
<feature type="binding site" evidence="3">
    <location>
        <begin position="256"/>
        <end position="261"/>
    </location>
    <ligand>
        <name>Mo-bis(molybdopterin guanine dinucleotide)</name>
        <dbReference type="ChEBI" id="CHEBI:60539"/>
    </ligand>
</feature>
<dbReference type="InterPro" id="IPR003786">
    <property type="entry name" value="FdhD"/>
</dbReference>